<feature type="transmembrane region" description="Helical" evidence="1">
    <location>
        <begin position="56"/>
        <end position="78"/>
    </location>
</feature>
<reference evidence="3" key="1">
    <citation type="submission" date="2023-07" db="EMBL/GenBank/DDBJ databases">
        <title>30 novel species of actinomycetes from the DSMZ collection.</title>
        <authorList>
            <person name="Nouioui I."/>
        </authorList>
    </citation>
    <scope>NUCLEOTIDE SEQUENCE [LARGE SCALE GENOMIC DNA]</scope>
    <source>
        <strain evidence="3">DSM 44938</strain>
    </source>
</reference>
<accession>A0ABU2MIR3</accession>
<keyword evidence="3" id="KW-1185">Reference proteome</keyword>
<protein>
    <recommendedName>
        <fullName evidence="4">Integral membrane protein</fullName>
    </recommendedName>
</protein>
<keyword evidence="1" id="KW-0812">Transmembrane</keyword>
<comment type="caution">
    <text evidence="2">The sequence shown here is derived from an EMBL/GenBank/DDBJ whole genome shotgun (WGS) entry which is preliminary data.</text>
</comment>
<organism evidence="2 3">
    <name type="scientific">Streptomyces litchfieldiae</name>
    <dbReference type="NCBI Taxonomy" id="3075543"/>
    <lineage>
        <taxon>Bacteria</taxon>
        <taxon>Bacillati</taxon>
        <taxon>Actinomycetota</taxon>
        <taxon>Actinomycetes</taxon>
        <taxon>Kitasatosporales</taxon>
        <taxon>Streptomycetaceae</taxon>
        <taxon>Streptomyces</taxon>
    </lineage>
</organism>
<evidence type="ECO:0000256" key="1">
    <source>
        <dbReference type="SAM" id="Phobius"/>
    </source>
</evidence>
<gene>
    <name evidence="2" type="ORF">RM590_01615</name>
</gene>
<keyword evidence="1" id="KW-0472">Membrane</keyword>
<feature type="transmembrane region" description="Helical" evidence="1">
    <location>
        <begin position="31"/>
        <end position="50"/>
    </location>
</feature>
<keyword evidence="1" id="KW-1133">Transmembrane helix</keyword>
<dbReference type="Proteomes" id="UP001183246">
    <property type="component" value="Unassembled WGS sequence"/>
</dbReference>
<dbReference type="EMBL" id="JAVREL010000001">
    <property type="protein sequence ID" value="MDT0341356.1"/>
    <property type="molecule type" value="Genomic_DNA"/>
</dbReference>
<sequence>MRRSRLRRELVALADEEGLGTVQRVHRTRRGWAAVGAPAFIVVSAAQGAALATVAWWAVLLLLPVAAVAVLICFALAAPAHGSGAPRWYVVCELGLLIWSRGATAPEVVPWEAVTVSETSGPVLRLGTVDGDTVTIGPVRRRRRLARAVELRGR</sequence>
<evidence type="ECO:0000313" key="2">
    <source>
        <dbReference type="EMBL" id="MDT0341356.1"/>
    </source>
</evidence>
<proteinExistence type="predicted"/>
<evidence type="ECO:0000313" key="3">
    <source>
        <dbReference type="Proteomes" id="UP001183246"/>
    </source>
</evidence>
<evidence type="ECO:0008006" key="4">
    <source>
        <dbReference type="Google" id="ProtNLM"/>
    </source>
</evidence>
<name>A0ABU2MIR3_9ACTN</name>
<dbReference type="RefSeq" id="WP_311702474.1">
    <property type="nucleotide sequence ID" value="NZ_JAVREL010000001.1"/>
</dbReference>